<keyword evidence="8" id="KW-0500">Molybdenum</keyword>
<dbReference type="EC" id="1.8.3.1" evidence="5"/>
<dbReference type="Gene3D" id="3.90.420.10">
    <property type="entry name" value="Oxidoreductase, molybdopterin-binding domain"/>
    <property type="match status" value="1"/>
</dbReference>
<dbReference type="FunFam" id="3.90.420.10:FF:000002">
    <property type="entry name" value="sulfite oxidase, mitochondrial"/>
    <property type="match status" value="1"/>
</dbReference>
<dbReference type="GO" id="GO:0030151">
    <property type="term" value="F:molybdenum ion binding"/>
    <property type="evidence" value="ECO:0007669"/>
    <property type="project" value="InterPro"/>
</dbReference>
<dbReference type="Gene3D" id="3.10.120.10">
    <property type="entry name" value="Cytochrome b5-like heme/steroid binding domain"/>
    <property type="match status" value="1"/>
</dbReference>
<feature type="domain" description="Cytochrome b5 heme-binding" evidence="16">
    <location>
        <begin position="150"/>
        <end position="228"/>
    </location>
</feature>
<dbReference type="EC" id="1.7.1.3" evidence="6"/>
<organism evidence="17 18">
    <name type="scientific">Colletotrichum fructicola (strain Nara gc5)</name>
    <name type="common">Anthracnose fungus</name>
    <name type="synonym">Colletotrichum gloeosporioides (strain Nara gc5)</name>
    <dbReference type="NCBI Taxonomy" id="1213859"/>
    <lineage>
        <taxon>Eukaryota</taxon>
        <taxon>Fungi</taxon>
        <taxon>Dikarya</taxon>
        <taxon>Ascomycota</taxon>
        <taxon>Pezizomycotina</taxon>
        <taxon>Sordariomycetes</taxon>
        <taxon>Hypocreomycetidae</taxon>
        <taxon>Glomerellales</taxon>
        <taxon>Glomerellaceae</taxon>
        <taxon>Colletotrichum</taxon>
        <taxon>Colletotrichum gloeosporioides species complex</taxon>
    </lineage>
</organism>
<dbReference type="OrthoDB" id="10051395at2759"/>
<reference evidence="17 18" key="2">
    <citation type="submission" date="2020-04" db="EMBL/GenBank/DDBJ databases">
        <title>Genome sequencing and assembly of multiple isolates from the Colletotrichum gloeosporioides species complex.</title>
        <authorList>
            <person name="Gan P."/>
            <person name="Shirasu K."/>
        </authorList>
    </citation>
    <scope>NUCLEOTIDE SEQUENCE [LARGE SCALE GENOMIC DNA]</scope>
    <source>
        <strain evidence="17 18">Nara gc5</strain>
    </source>
</reference>
<evidence type="ECO:0000256" key="15">
    <source>
        <dbReference type="SAM" id="MobiDB-lite"/>
    </source>
</evidence>
<keyword evidence="9" id="KW-0349">Heme</keyword>
<dbReference type="FunFam" id="3.10.120.10:FF:000007">
    <property type="entry name" value="Sulfite oxidase, mitochondrial"/>
    <property type="match status" value="1"/>
</dbReference>
<dbReference type="Pfam" id="PF03404">
    <property type="entry name" value="Mo-co_dimer"/>
    <property type="match status" value="1"/>
</dbReference>
<reference evidence="17 18" key="1">
    <citation type="submission" date="2012-08" db="EMBL/GenBank/DDBJ databases">
        <authorList>
            <person name="Gan P.H.P."/>
            <person name="Ikeda K."/>
            <person name="Irieda H."/>
            <person name="Narusaka M."/>
            <person name="O'Connell R.J."/>
            <person name="Narusaka Y."/>
            <person name="Takano Y."/>
            <person name="Kubo Y."/>
            <person name="Shirasu K."/>
        </authorList>
    </citation>
    <scope>NUCLEOTIDE SEQUENCE [LARGE SCALE GENOMIC DNA]</scope>
    <source>
        <strain evidence="17 18">Nara gc5</strain>
    </source>
</reference>
<dbReference type="PROSITE" id="PS50255">
    <property type="entry name" value="CYTOCHROME_B5_2"/>
    <property type="match status" value="1"/>
</dbReference>
<gene>
    <name evidence="17" type="primary">SUOX</name>
    <name evidence="17" type="ORF">CGGC5_v011753</name>
</gene>
<keyword evidence="11" id="KW-0560">Oxidoreductase</keyword>
<feature type="compositionally biased region" description="Basic and acidic residues" evidence="15">
    <location>
        <begin position="143"/>
        <end position="153"/>
    </location>
</feature>
<dbReference type="RefSeq" id="XP_031879599.1">
    <property type="nucleotide sequence ID" value="XM_032023619.1"/>
</dbReference>
<comment type="subcellular location">
    <subcellularLocation>
        <location evidence="3">Mitochondrion intermembrane space</location>
    </subcellularLocation>
</comment>
<evidence type="ECO:0000256" key="11">
    <source>
        <dbReference type="ARBA" id="ARBA00023002"/>
    </source>
</evidence>
<dbReference type="GO" id="GO:0005758">
    <property type="term" value="C:mitochondrial intermembrane space"/>
    <property type="evidence" value="ECO:0007669"/>
    <property type="project" value="UniProtKB-SubCell"/>
</dbReference>
<evidence type="ECO:0000313" key="18">
    <source>
        <dbReference type="Proteomes" id="UP000011096"/>
    </source>
</evidence>
<evidence type="ECO:0000256" key="10">
    <source>
        <dbReference type="ARBA" id="ARBA00022723"/>
    </source>
</evidence>
<dbReference type="Pfam" id="PF00173">
    <property type="entry name" value="Cyt-b5"/>
    <property type="match status" value="1"/>
</dbReference>
<evidence type="ECO:0000256" key="7">
    <source>
        <dbReference type="ARBA" id="ARBA00015499"/>
    </source>
</evidence>
<evidence type="ECO:0000256" key="12">
    <source>
        <dbReference type="ARBA" id="ARBA00023004"/>
    </source>
</evidence>
<comment type="catalytic activity">
    <reaction evidence="14">
        <text>nitrite + NADP(+) + H2O = nitrate + NADPH + H(+)</text>
        <dbReference type="Rhea" id="RHEA:19061"/>
        <dbReference type="ChEBI" id="CHEBI:15377"/>
        <dbReference type="ChEBI" id="CHEBI:15378"/>
        <dbReference type="ChEBI" id="CHEBI:16301"/>
        <dbReference type="ChEBI" id="CHEBI:17632"/>
        <dbReference type="ChEBI" id="CHEBI:57783"/>
        <dbReference type="ChEBI" id="CHEBI:58349"/>
        <dbReference type="EC" id="1.7.1.3"/>
    </reaction>
</comment>
<accession>A0A7J6IS83</accession>
<evidence type="ECO:0000256" key="13">
    <source>
        <dbReference type="ARBA" id="ARBA00023128"/>
    </source>
</evidence>
<sequence length="642" mass="70581">MQAPRRLFSELLQLSTKRPVPFRPLHAPATSLAGPLAAPRPQGSLHPRLLHASPCSRHTQPTSVSSSTPLTGGTAAQAQERQRPQHNSGPGGPGGPGNRPPRLIRVRTLLASGGLLSFFIGLSEPFHVPHEDDVDTSGPADSTDDRDPSLPRFRLNEVRKHDAKSGSPWVTQGDKVYDITEWVGAHPGGEVILRAAGGSIDPYWDIFTIHKSPHVYEILNQYLIGFIDNADLIDGKPAAQSIEDPFQHDPSRDPRLITLTPKPRNAETPLEGLADSYLTPNELFYVRNHMWVPEVDDTSDYTLKIELLDGTIKEYTLDDLKTKFKPSTIVAVLQCSGNRRSDMTRNAKKTNGLQWNVGAISCAEWQGVKLSDVLADAGVPILETMAGDTEAKHVQFMALEAYGASIPIESALDPRGDVLLAYSMNGKPLPRDHGYPLRALVPGHVAARSVKWLSHITVSDEESHSQWQRKDYKCFGPNETKPDWDSAAPIQEMPITSAITTVRLGDWKSGTNDAETTGREASLKGYAYSGGGRRIVRVDVSLDNGKTWDQAELLDEPETAPKAGHKSWAWKRWRYDGVVPLGELGENGKKCTTMLVKATDESYNCQPESYAAIYNQRGNLANAWHRLRVCSDCAKGALITTR</sequence>
<evidence type="ECO:0000256" key="5">
    <source>
        <dbReference type="ARBA" id="ARBA00012505"/>
    </source>
</evidence>
<keyword evidence="13" id="KW-0496">Mitochondrion</keyword>
<comment type="cofactor">
    <cofactor evidence="2">
        <name>heme b</name>
        <dbReference type="ChEBI" id="CHEBI:60344"/>
    </cofactor>
</comment>
<dbReference type="InParanoid" id="A0A7J6IS83"/>
<dbReference type="InterPro" id="IPR000572">
    <property type="entry name" value="OxRdtase_Mopterin-bd_dom"/>
</dbReference>
<feature type="region of interest" description="Disordered" evidence="15">
    <location>
        <begin position="16"/>
        <end position="102"/>
    </location>
</feature>
<feature type="compositionally biased region" description="Polar residues" evidence="15">
    <location>
        <begin position="56"/>
        <end position="79"/>
    </location>
</feature>
<dbReference type="InterPro" id="IPR036374">
    <property type="entry name" value="OxRdtase_Mopterin-bd_sf"/>
</dbReference>
<dbReference type="GO" id="GO:0006790">
    <property type="term" value="P:sulfur compound metabolic process"/>
    <property type="evidence" value="ECO:0007669"/>
    <property type="project" value="TreeGrafter"/>
</dbReference>
<dbReference type="GO" id="GO:0050464">
    <property type="term" value="F:nitrate reductase (NADPH) activity"/>
    <property type="evidence" value="ECO:0007669"/>
    <property type="project" value="UniProtKB-EC"/>
</dbReference>
<dbReference type="GeneID" id="43607794"/>
<evidence type="ECO:0000313" key="17">
    <source>
        <dbReference type="EMBL" id="KAF4479785.1"/>
    </source>
</evidence>
<dbReference type="InterPro" id="IPR014756">
    <property type="entry name" value="Ig_E-set"/>
</dbReference>
<dbReference type="Pfam" id="PF00174">
    <property type="entry name" value="Oxidored_molyb"/>
    <property type="match status" value="1"/>
</dbReference>
<evidence type="ECO:0000256" key="9">
    <source>
        <dbReference type="ARBA" id="ARBA00022617"/>
    </source>
</evidence>
<proteinExistence type="predicted"/>
<evidence type="ECO:0000256" key="3">
    <source>
        <dbReference type="ARBA" id="ARBA00004569"/>
    </source>
</evidence>
<dbReference type="Proteomes" id="UP000011096">
    <property type="component" value="Unassembled WGS sequence"/>
</dbReference>
<dbReference type="PANTHER" id="PTHR19372:SF7">
    <property type="entry name" value="SULFITE OXIDASE, MITOCHONDRIAL"/>
    <property type="match status" value="1"/>
</dbReference>
<evidence type="ECO:0000256" key="4">
    <source>
        <dbReference type="ARBA" id="ARBA00004971"/>
    </source>
</evidence>
<comment type="cofactor">
    <cofactor evidence="1">
        <name>Mo-molybdopterin</name>
        <dbReference type="ChEBI" id="CHEBI:71302"/>
    </cofactor>
</comment>
<evidence type="ECO:0000256" key="8">
    <source>
        <dbReference type="ARBA" id="ARBA00022505"/>
    </source>
</evidence>
<dbReference type="PRINTS" id="PR00407">
    <property type="entry name" value="EUMOPTERIN"/>
</dbReference>
<dbReference type="InterPro" id="IPR005066">
    <property type="entry name" value="MoCF_OxRdtse_dimer"/>
</dbReference>
<dbReference type="GO" id="GO:0008482">
    <property type="term" value="F:sulfite oxidase activity"/>
    <property type="evidence" value="ECO:0007669"/>
    <property type="project" value="UniProtKB-EC"/>
</dbReference>
<comment type="pathway">
    <text evidence="4">Energy metabolism; sulfur metabolism.</text>
</comment>
<dbReference type="PANTHER" id="PTHR19372">
    <property type="entry name" value="SULFITE REDUCTASE"/>
    <property type="match status" value="1"/>
</dbReference>
<dbReference type="EMBL" id="ANPB02000007">
    <property type="protein sequence ID" value="KAF4479785.1"/>
    <property type="molecule type" value="Genomic_DNA"/>
</dbReference>
<keyword evidence="10" id="KW-0479">Metal-binding</keyword>
<dbReference type="GO" id="GO:0020037">
    <property type="term" value="F:heme binding"/>
    <property type="evidence" value="ECO:0007669"/>
    <property type="project" value="TreeGrafter"/>
</dbReference>
<dbReference type="InterPro" id="IPR001199">
    <property type="entry name" value="Cyt_B5-like_heme/steroid-bd"/>
</dbReference>
<dbReference type="InterPro" id="IPR008335">
    <property type="entry name" value="Mopterin_OxRdtase_euk"/>
</dbReference>
<feature type="region of interest" description="Disordered" evidence="15">
    <location>
        <begin position="130"/>
        <end position="153"/>
    </location>
</feature>
<protein>
    <recommendedName>
        <fullName evidence="7">Nitrate reductase [NADPH]</fullName>
        <ecNumber evidence="6">1.7.1.3</ecNumber>
        <ecNumber evidence="5">1.8.3.1</ecNumber>
    </recommendedName>
</protein>
<keyword evidence="18" id="KW-1185">Reference proteome</keyword>
<name>A0A7J6IS83_COLFN</name>
<evidence type="ECO:0000256" key="1">
    <source>
        <dbReference type="ARBA" id="ARBA00001924"/>
    </source>
</evidence>
<dbReference type="SUPFAM" id="SSF56524">
    <property type="entry name" value="Oxidoreductase molybdopterin-binding domain"/>
    <property type="match status" value="1"/>
</dbReference>
<dbReference type="InterPro" id="IPR036400">
    <property type="entry name" value="Cyt_B5-like_heme/steroid_sf"/>
</dbReference>
<dbReference type="AlphaFoldDB" id="A0A7J6IS83"/>
<evidence type="ECO:0000259" key="16">
    <source>
        <dbReference type="PROSITE" id="PS50255"/>
    </source>
</evidence>
<evidence type="ECO:0000256" key="6">
    <source>
        <dbReference type="ARBA" id="ARBA00012673"/>
    </source>
</evidence>
<evidence type="ECO:0000256" key="2">
    <source>
        <dbReference type="ARBA" id="ARBA00001970"/>
    </source>
</evidence>
<dbReference type="GO" id="GO:0043546">
    <property type="term" value="F:molybdopterin cofactor binding"/>
    <property type="evidence" value="ECO:0007669"/>
    <property type="project" value="TreeGrafter"/>
</dbReference>
<keyword evidence="12" id="KW-0408">Iron</keyword>
<dbReference type="SUPFAM" id="SSF81296">
    <property type="entry name" value="E set domains"/>
    <property type="match status" value="1"/>
</dbReference>
<comment type="caution">
    <text evidence="17">The sequence shown here is derived from an EMBL/GenBank/DDBJ whole genome shotgun (WGS) entry which is preliminary data.</text>
</comment>
<evidence type="ECO:0000256" key="14">
    <source>
        <dbReference type="ARBA" id="ARBA00049155"/>
    </source>
</evidence>
<dbReference type="SUPFAM" id="SSF55856">
    <property type="entry name" value="Cytochrome b5-like heme/steroid binding domain"/>
    <property type="match status" value="1"/>
</dbReference>
<dbReference type="Gene3D" id="2.60.40.650">
    <property type="match status" value="1"/>
</dbReference>
<dbReference type="SMART" id="SM01117">
    <property type="entry name" value="Cyt-b5"/>
    <property type="match status" value="1"/>
</dbReference>